<dbReference type="OrthoDB" id="9800027at2"/>
<proteinExistence type="predicted"/>
<organism evidence="1 2">
    <name type="scientific">Hyella patelloides LEGE 07179</name>
    <dbReference type="NCBI Taxonomy" id="945734"/>
    <lineage>
        <taxon>Bacteria</taxon>
        <taxon>Bacillati</taxon>
        <taxon>Cyanobacteriota</taxon>
        <taxon>Cyanophyceae</taxon>
        <taxon>Pleurocapsales</taxon>
        <taxon>Hyellaceae</taxon>
        <taxon>Hyella</taxon>
    </lineage>
</organism>
<sequence length="84" mass="9602">MVHVVIEATYNPPLNDETMEALEKKITPCLKARNLIWIRSLISRDGRRSVCEYKAADTETVREVYRQIGINVKSAWVAEIVSPD</sequence>
<protein>
    <recommendedName>
        <fullName evidence="3">DUF4242 domain-containing protein</fullName>
    </recommendedName>
</protein>
<accession>A0A563W3F0</accession>
<name>A0A563W3F0_9CYAN</name>
<dbReference type="RefSeq" id="WP_144876475.1">
    <property type="nucleotide sequence ID" value="NZ_LR214417.1"/>
</dbReference>
<dbReference type="Pfam" id="PF14026">
    <property type="entry name" value="SCO4226-like"/>
    <property type="match status" value="1"/>
</dbReference>
<keyword evidence="2" id="KW-1185">Reference proteome</keyword>
<dbReference type="InterPro" id="IPR025336">
    <property type="entry name" value="SCO4226-like"/>
</dbReference>
<dbReference type="Proteomes" id="UP000320055">
    <property type="component" value="Unassembled WGS sequence"/>
</dbReference>
<dbReference type="EMBL" id="CAACVJ010000651">
    <property type="protein sequence ID" value="VEP18073.1"/>
    <property type="molecule type" value="Genomic_DNA"/>
</dbReference>
<evidence type="ECO:0000313" key="2">
    <source>
        <dbReference type="Proteomes" id="UP000320055"/>
    </source>
</evidence>
<evidence type="ECO:0008006" key="3">
    <source>
        <dbReference type="Google" id="ProtNLM"/>
    </source>
</evidence>
<reference evidence="1 2" key="1">
    <citation type="submission" date="2019-01" db="EMBL/GenBank/DDBJ databases">
        <authorList>
            <person name="Brito A."/>
        </authorList>
    </citation>
    <scope>NUCLEOTIDE SEQUENCE [LARGE SCALE GENOMIC DNA]</scope>
    <source>
        <strain evidence="1">1</strain>
    </source>
</reference>
<evidence type="ECO:0000313" key="1">
    <source>
        <dbReference type="EMBL" id="VEP18073.1"/>
    </source>
</evidence>
<gene>
    <name evidence="1" type="ORF">H1P_6850002</name>
</gene>
<dbReference type="AlphaFoldDB" id="A0A563W3F0"/>